<evidence type="ECO:0000313" key="2">
    <source>
        <dbReference type="EMBL" id="KAK9731109.1"/>
    </source>
</evidence>
<dbReference type="EMBL" id="JASPKY010000137">
    <property type="protein sequence ID" value="KAK9731109.1"/>
    <property type="molecule type" value="Genomic_DNA"/>
</dbReference>
<keyword evidence="1" id="KW-0732">Signal</keyword>
<sequence length="169" mass="19854">MLKMVAAFLVYFILTANAFPEIFDEDIKTKSDQNYPEKIDDIPPQKTRTTHELLDVIPYRYDTSDKSRRAPTGSRQEQSTLEVLRKKPIKFGGRSDIPPLWGKMAEYRSMLREMLNRETRLARNNNHHIRFGRSDPDLAQLEADVFEEKRGNHNFLRYGRSFDSDDDDK</sequence>
<evidence type="ECO:0000313" key="3">
    <source>
        <dbReference type="Proteomes" id="UP001458880"/>
    </source>
</evidence>
<proteinExistence type="predicted"/>
<gene>
    <name evidence="2" type="ORF">QE152_g13914</name>
</gene>
<evidence type="ECO:0000256" key="1">
    <source>
        <dbReference type="SAM" id="SignalP"/>
    </source>
</evidence>
<organism evidence="2 3">
    <name type="scientific">Popillia japonica</name>
    <name type="common">Japanese beetle</name>
    <dbReference type="NCBI Taxonomy" id="7064"/>
    <lineage>
        <taxon>Eukaryota</taxon>
        <taxon>Metazoa</taxon>
        <taxon>Ecdysozoa</taxon>
        <taxon>Arthropoda</taxon>
        <taxon>Hexapoda</taxon>
        <taxon>Insecta</taxon>
        <taxon>Pterygota</taxon>
        <taxon>Neoptera</taxon>
        <taxon>Endopterygota</taxon>
        <taxon>Coleoptera</taxon>
        <taxon>Polyphaga</taxon>
        <taxon>Scarabaeiformia</taxon>
        <taxon>Scarabaeidae</taxon>
        <taxon>Rutelinae</taxon>
        <taxon>Popillia</taxon>
    </lineage>
</organism>
<keyword evidence="3" id="KW-1185">Reference proteome</keyword>
<name>A0AAW1L8H0_POPJA</name>
<feature type="chain" id="PRO_5043452526" evidence="1">
    <location>
        <begin position="19"/>
        <end position="169"/>
    </location>
</feature>
<feature type="signal peptide" evidence="1">
    <location>
        <begin position="1"/>
        <end position="18"/>
    </location>
</feature>
<accession>A0AAW1L8H0</accession>
<protein>
    <submittedName>
        <fullName evidence="2">Uncharacterized protein</fullName>
    </submittedName>
</protein>
<reference evidence="2 3" key="1">
    <citation type="journal article" date="2024" name="BMC Genomics">
        <title>De novo assembly and annotation of Popillia japonica's genome with initial clues to its potential as an invasive pest.</title>
        <authorList>
            <person name="Cucini C."/>
            <person name="Boschi S."/>
            <person name="Funari R."/>
            <person name="Cardaioli E."/>
            <person name="Iannotti N."/>
            <person name="Marturano G."/>
            <person name="Paoli F."/>
            <person name="Bruttini M."/>
            <person name="Carapelli A."/>
            <person name="Frati F."/>
            <person name="Nardi F."/>
        </authorList>
    </citation>
    <scope>NUCLEOTIDE SEQUENCE [LARGE SCALE GENOMIC DNA]</scope>
    <source>
        <strain evidence="2">DMR45628</strain>
    </source>
</reference>
<dbReference type="AlphaFoldDB" id="A0AAW1L8H0"/>
<dbReference type="Proteomes" id="UP001458880">
    <property type="component" value="Unassembled WGS sequence"/>
</dbReference>
<comment type="caution">
    <text evidence="2">The sequence shown here is derived from an EMBL/GenBank/DDBJ whole genome shotgun (WGS) entry which is preliminary data.</text>
</comment>